<gene>
    <name evidence="1" type="ORF">LYY06_08520</name>
</gene>
<reference evidence="1" key="1">
    <citation type="submission" date="2021-12" db="EMBL/GenBank/DDBJ databases">
        <authorList>
            <person name="Lv X."/>
        </authorList>
    </citation>
    <scope>NUCLEOTIDE SEQUENCE</scope>
    <source>
        <strain evidence="1">HF2106</strain>
    </source>
</reference>
<accession>A0AAW4YLB8</accession>
<evidence type="ECO:0000313" key="2">
    <source>
        <dbReference type="Proteomes" id="UP001200307"/>
    </source>
</evidence>
<dbReference type="AlphaFoldDB" id="A0AAW4YLB8"/>
<dbReference type="InterPro" id="IPR021352">
    <property type="entry name" value="DUF2971"/>
</dbReference>
<evidence type="ECO:0000313" key="1">
    <source>
        <dbReference type="EMBL" id="MCE4122304.1"/>
    </source>
</evidence>
<dbReference type="Proteomes" id="UP001200307">
    <property type="component" value="Unassembled WGS sequence"/>
</dbReference>
<protein>
    <submittedName>
        <fullName evidence="1">DUF2971 domain-containing protein</fullName>
    </submittedName>
</protein>
<organism evidence="1 2">
    <name type="scientific">Segatella copri</name>
    <dbReference type="NCBI Taxonomy" id="165179"/>
    <lineage>
        <taxon>Bacteria</taxon>
        <taxon>Pseudomonadati</taxon>
        <taxon>Bacteroidota</taxon>
        <taxon>Bacteroidia</taxon>
        <taxon>Bacteroidales</taxon>
        <taxon>Prevotellaceae</taxon>
        <taxon>Segatella</taxon>
    </lineage>
</organism>
<name>A0AAW4YLB8_9BACT</name>
<dbReference type="EMBL" id="JAJTVO010000013">
    <property type="protein sequence ID" value="MCE4122304.1"/>
    <property type="molecule type" value="Genomic_DNA"/>
</dbReference>
<comment type="caution">
    <text evidence="1">The sequence shown here is derived from an EMBL/GenBank/DDBJ whole genome shotgun (WGS) entry which is preliminary data.</text>
</comment>
<proteinExistence type="predicted"/>
<dbReference type="RefSeq" id="WP_233339216.1">
    <property type="nucleotide sequence ID" value="NZ_CAXTHI010000003.1"/>
</dbReference>
<sequence>MDNSETQEIFNSIKDKLRHWTSSVFNEFYGLQKLGSLYYYTDMNALVNGIIVPEPEVNREICLWATKWSHLNDSQENYIALDMLKDVFKNNLEVYYAFVSLSGDNHSISFSKEKDYLPMWSMYGAQGTGIMLEFDVSELLKIYGVRLMPCVYYDTEYFESVCKRFFGLEFGDEFEYMSNDKKTLAIAILTIMFVGTLKNSAFKYENEVRIVGIGTPYYDSKRREQFRVKNGVLVPYIKEYLPKSCLKSVWLGPTADKDLSLDALRSYLDSCNIEAEVNCSQIPYRG</sequence>
<dbReference type="Pfam" id="PF11185">
    <property type="entry name" value="DUF2971"/>
    <property type="match status" value="1"/>
</dbReference>